<keyword evidence="1" id="KW-0812">Transmembrane</keyword>
<dbReference type="EMBL" id="OX460343">
    <property type="protein sequence ID" value="CAI9180146.1"/>
    <property type="molecule type" value="Genomic_DNA"/>
</dbReference>
<evidence type="ECO:0000313" key="2">
    <source>
        <dbReference type="EMBL" id="CAI9180146.1"/>
    </source>
</evidence>
<evidence type="ECO:0000313" key="3">
    <source>
        <dbReference type="Proteomes" id="UP001176941"/>
    </source>
</evidence>
<keyword evidence="1" id="KW-1133">Transmembrane helix</keyword>
<accession>A0ABN9A5C2</accession>
<gene>
    <name evidence="2" type="ORF">MRATA1EN1_LOCUS29108</name>
</gene>
<proteinExistence type="predicted"/>
<keyword evidence="3" id="KW-1185">Reference proteome</keyword>
<evidence type="ECO:0000256" key="1">
    <source>
        <dbReference type="SAM" id="Phobius"/>
    </source>
</evidence>
<protein>
    <recommendedName>
        <fullName evidence="4">Transmembrane protein</fullName>
    </recommendedName>
</protein>
<name>A0ABN9A5C2_RANTA</name>
<dbReference type="Proteomes" id="UP001176941">
    <property type="component" value="Chromosome X"/>
</dbReference>
<feature type="transmembrane region" description="Helical" evidence="1">
    <location>
        <begin position="35"/>
        <end position="57"/>
    </location>
</feature>
<sequence length="103" mass="11429">MHCYPNLGEHLHDCYFELSGESLISLLLKSISGVLFVWNIVYFFFIFLVCVGFCTLGKTATSPSLNRMVSVGDELCHSAQPKLLVASQTFMIVQATFFVLGVS</sequence>
<organism evidence="2 3">
    <name type="scientific">Rangifer tarandus platyrhynchus</name>
    <name type="common">Svalbard reindeer</name>
    <dbReference type="NCBI Taxonomy" id="3082113"/>
    <lineage>
        <taxon>Eukaryota</taxon>
        <taxon>Metazoa</taxon>
        <taxon>Chordata</taxon>
        <taxon>Craniata</taxon>
        <taxon>Vertebrata</taxon>
        <taxon>Euteleostomi</taxon>
        <taxon>Mammalia</taxon>
        <taxon>Eutheria</taxon>
        <taxon>Laurasiatheria</taxon>
        <taxon>Artiodactyla</taxon>
        <taxon>Ruminantia</taxon>
        <taxon>Pecora</taxon>
        <taxon>Cervidae</taxon>
        <taxon>Odocoileinae</taxon>
        <taxon>Rangifer</taxon>
    </lineage>
</organism>
<keyword evidence="1" id="KW-0472">Membrane</keyword>
<evidence type="ECO:0008006" key="4">
    <source>
        <dbReference type="Google" id="ProtNLM"/>
    </source>
</evidence>
<reference evidence="2" key="1">
    <citation type="submission" date="2023-04" db="EMBL/GenBank/DDBJ databases">
        <authorList>
            <consortium name="ELIXIR-Norway"/>
        </authorList>
    </citation>
    <scope>NUCLEOTIDE SEQUENCE [LARGE SCALE GENOMIC DNA]</scope>
</reference>